<dbReference type="SUPFAM" id="SSF118215">
    <property type="entry name" value="Proton glutamate symport protein"/>
    <property type="match status" value="1"/>
</dbReference>
<dbReference type="InterPro" id="IPR023025">
    <property type="entry name" value="Ser_Thr_transp_SstT"/>
</dbReference>
<dbReference type="GO" id="GO:0015826">
    <property type="term" value="P:threonine transport"/>
    <property type="evidence" value="ECO:0007669"/>
    <property type="project" value="InterPro"/>
</dbReference>
<feature type="transmembrane region" description="Helical" evidence="9">
    <location>
        <begin position="185"/>
        <end position="207"/>
    </location>
</feature>
<comment type="function">
    <text evidence="9">Involved in the import of serine and threonine into the cell, with the concomitant import of sodium (symport system).</text>
</comment>
<evidence type="ECO:0000256" key="3">
    <source>
        <dbReference type="ARBA" id="ARBA00022475"/>
    </source>
</evidence>
<feature type="transmembrane region" description="Helical" evidence="9">
    <location>
        <begin position="288"/>
        <end position="310"/>
    </location>
</feature>
<dbReference type="EMBL" id="QZCH01000017">
    <property type="protein sequence ID" value="RJG42452.1"/>
    <property type="molecule type" value="Genomic_DNA"/>
</dbReference>
<dbReference type="GO" id="GO:0032329">
    <property type="term" value="P:serine transport"/>
    <property type="evidence" value="ECO:0007669"/>
    <property type="project" value="InterPro"/>
</dbReference>
<reference evidence="10 11" key="2">
    <citation type="submission" date="2019-01" db="EMBL/GenBank/DDBJ databases">
        <title>Motilimonas pumilus sp. nov., isolated from the gut of sea cucumber (Apostichopus japonicus).</title>
        <authorList>
            <person name="Wang F.-Q."/>
            <person name="Ren L.-H."/>
            <person name="Lin Y.-W."/>
            <person name="Sun G.-H."/>
            <person name="Du Z.-J."/>
            <person name="Zhao J.-X."/>
            <person name="Liu X.-J."/>
            <person name="Liu L.-J."/>
        </authorList>
    </citation>
    <scope>NUCLEOTIDE SEQUENCE [LARGE SCALE GENOMIC DNA]</scope>
    <source>
        <strain evidence="10 11">PLHSC7-2</strain>
    </source>
</reference>
<dbReference type="NCBIfam" id="NF010151">
    <property type="entry name" value="PRK13628.1"/>
    <property type="match status" value="1"/>
</dbReference>
<dbReference type="RefSeq" id="WP_119911274.1">
    <property type="nucleotide sequence ID" value="NZ_QZCH01000017.1"/>
</dbReference>
<dbReference type="AlphaFoldDB" id="A0A418YD57"/>
<comment type="catalytic activity">
    <reaction evidence="9">
        <text>L-threonine(in) + Na(+)(in) = L-threonine(out) + Na(+)(out)</text>
        <dbReference type="Rhea" id="RHEA:69999"/>
        <dbReference type="ChEBI" id="CHEBI:29101"/>
        <dbReference type="ChEBI" id="CHEBI:57926"/>
    </reaction>
</comment>
<evidence type="ECO:0000256" key="9">
    <source>
        <dbReference type="HAMAP-Rule" id="MF_01582"/>
    </source>
</evidence>
<dbReference type="InterPro" id="IPR036458">
    <property type="entry name" value="Na:dicarbo_symporter_sf"/>
</dbReference>
<keyword evidence="8 9" id="KW-0472">Membrane</keyword>
<evidence type="ECO:0000256" key="2">
    <source>
        <dbReference type="ARBA" id="ARBA00022448"/>
    </source>
</evidence>
<feature type="transmembrane region" description="Helical" evidence="9">
    <location>
        <begin position="322"/>
        <end position="350"/>
    </location>
</feature>
<keyword evidence="6 9" id="KW-0029">Amino-acid transport</keyword>
<dbReference type="HAMAP" id="MF_01582">
    <property type="entry name" value="Ser_Thr_transp_SstT"/>
    <property type="match status" value="1"/>
</dbReference>
<feature type="transmembrane region" description="Helical" evidence="9">
    <location>
        <begin position="82"/>
        <end position="104"/>
    </location>
</feature>
<evidence type="ECO:0000256" key="6">
    <source>
        <dbReference type="ARBA" id="ARBA00022970"/>
    </source>
</evidence>
<feature type="transmembrane region" description="Helical" evidence="9">
    <location>
        <begin position="12"/>
        <end position="31"/>
    </location>
</feature>
<dbReference type="GO" id="GO:0005886">
    <property type="term" value="C:plasma membrane"/>
    <property type="evidence" value="ECO:0007669"/>
    <property type="project" value="UniProtKB-SubCell"/>
</dbReference>
<dbReference type="OrthoDB" id="9768885at2"/>
<comment type="similarity">
    <text evidence="9">Belongs to the dicarboxylate/amino acid:cation symporter (DAACS) (TC 2.A.23) family.</text>
</comment>
<evidence type="ECO:0000256" key="5">
    <source>
        <dbReference type="ARBA" id="ARBA00022847"/>
    </source>
</evidence>
<organism evidence="10 11">
    <name type="scientific">Motilimonas pumila</name>
    <dbReference type="NCBI Taxonomy" id="2303987"/>
    <lineage>
        <taxon>Bacteria</taxon>
        <taxon>Pseudomonadati</taxon>
        <taxon>Pseudomonadota</taxon>
        <taxon>Gammaproteobacteria</taxon>
        <taxon>Alteromonadales</taxon>
        <taxon>Alteromonadales genera incertae sedis</taxon>
        <taxon>Motilimonas</taxon>
    </lineage>
</organism>
<keyword evidence="3 9" id="KW-1003">Cell membrane</keyword>
<keyword evidence="7 9" id="KW-1133">Transmembrane helix</keyword>
<dbReference type="Proteomes" id="UP000283255">
    <property type="component" value="Unassembled WGS sequence"/>
</dbReference>
<evidence type="ECO:0000256" key="7">
    <source>
        <dbReference type="ARBA" id="ARBA00022989"/>
    </source>
</evidence>
<dbReference type="Pfam" id="PF00375">
    <property type="entry name" value="SDF"/>
    <property type="match status" value="1"/>
</dbReference>
<evidence type="ECO:0000256" key="1">
    <source>
        <dbReference type="ARBA" id="ARBA00004141"/>
    </source>
</evidence>
<feature type="transmembrane region" description="Helical" evidence="9">
    <location>
        <begin position="145"/>
        <end position="164"/>
    </location>
</feature>
<keyword evidence="2 9" id="KW-0813">Transport</keyword>
<sequence length="404" mass="41897">MKNSPSLLSRMFSGSLVLQIAIGIIAGAILGSVSQQAGTQVAFLGSLFVGALKAIAPILVFVLVAASIANQKKNAHTNMKPILMLYFFGTFAAALTAVVLSFIFPTTLELVAAQEVAAPPQGIAEVLNTLLFKVVDNPVNALVHANYIGILAWSIGLGLALHHASDTTKQVFLDVSNGVSQMVRFVIRLAPIGIFGLVANTVAQTGFSSMASYGQIVAVLLAAMLIIALVVNPLIVYYKLKQNPYPLVFTCLRESGVTAFFTRSSAANIPVNMALCEKMKLHKDTYSVSIPLGATINMAGAAITITILTLATVHTLGIQVDILTALLLSIVAAVSACGASGVAGGSLLLIPLACSLFGIPNDVAMEVVAVGLIIGVIQDSAETALNSSTDVLFTATACKAAEQA</sequence>
<comment type="caution">
    <text evidence="10">The sequence shown here is derived from an EMBL/GenBank/DDBJ whole genome shotgun (WGS) entry which is preliminary data.</text>
</comment>
<evidence type="ECO:0000313" key="10">
    <source>
        <dbReference type="EMBL" id="RJG42452.1"/>
    </source>
</evidence>
<reference evidence="10 11" key="1">
    <citation type="submission" date="2018-09" db="EMBL/GenBank/DDBJ databases">
        <authorList>
            <person name="Wang F."/>
        </authorList>
    </citation>
    <scope>NUCLEOTIDE SEQUENCE [LARGE SCALE GENOMIC DNA]</scope>
    <source>
        <strain evidence="10 11">PLHSC7-2</strain>
    </source>
</reference>
<dbReference type="PANTHER" id="PTHR42865:SF8">
    <property type="entry name" value="SERINE_THREONINE TRANSPORTER SSTT"/>
    <property type="match status" value="1"/>
</dbReference>
<comment type="catalytic activity">
    <reaction evidence="9">
        <text>L-serine(in) + Na(+)(in) = L-serine(out) + Na(+)(out)</text>
        <dbReference type="Rhea" id="RHEA:29575"/>
        <dbReference type="ChEBI" id="CHEBI:29101"/>
        <dbReference type="ChEBI" id="CHEBI:33384"/>
    </reaction>
</comment>
<dbReference type="PANTHER" id="PTHR42865">
    <property type="entry name" value="PROTON/GLUTAMATE-ASPARTATE SYMPORTER"/>
    <property type="match status" value="1"/>
</dbReference>
<dbReference type="GO" id="GO:0005295">
    <property type="term" value="F:neutral L-amino acid:sodium symporter activity"/>
    <property type="evidence" value="ECO:0007669"/>
    <property type="project" value="TreeGrafter"/>
</dbReference>
<dbReference type="PRINTS" id="PR00173">
    <property type="entry name" value="EDTRNSPORT"/>
</dbReference>
<proteinExistence type="inferred from homology"/>
<dbReference type="InterPro" id="IPR001991">
    <property type="entry name" value="Na-dicarboxylate_symporter"/>
</dbReference>
<gene>
    <name evidence="9 10" type="primary">sstT</name>
    <name evidence="10" type="ORF">D1Z90_13340</name>
</gene>
<dbReference type="Gene3D" id="1.10.3860.10">
    <property type="entry name" value="Sodium:dicarboxylate symporter"/>
    <property type="match status" value="1"/>
</dbReference>
<accession>A0A418YD57</accession>
<name>A0A418YD57_9GAMM</name>
<protein>
    <recommendedName>
        <fullName evidence="9">Serine/threonine transporter SstT</fullName>
    </recommendedName>
    <alternativeName>
        <fullName evidence="9">Na(+)/serine-threonine symporter</fullName>
    </alternativeName>
</protein>
<keyword evidence="5 9" id="KW-0769">Symport</keyword>
<evidence type="ECO:0000313" key="11">
    <source>
        <dbReference type="Proteomes" id="UP000283255"/>
    </source>
</evidence>
<evidence type="ECO:0000256" key="8">
    <source>
        <dbReference type="ARBA" id="ARBA00023136"/>
    </source>
</evidence>
<comment type="subcellular location">
    <subcellularLocation>
        <location evidence="9">Cell membrane</location>
        <topology evidence="9">Multi-pass membrane protein</topology>
    </subcellularLocation>
    <subcellularLocation>
        <location evidence="1">Membrane</location>
        <topology evidence="1">Multi-pass membrane protein</topology>
    </subcellularLocation>
</comment>
<keyword evidence="4 9" id="KW-0812">Transmembrane</keyword>
<dbReference type="FunFam" id="1.10.3860.10:FF:000003">
    <property type="entry name" value="Serine/threonine transporter sstT"/>
    <property type="match status" value="1"/>
</dbReference>
<keyword evidence="11" id="KW-1185">Reference proteome</keyword>
<feature type="transmembrane region" description="Helical" evidence="9">
    <location>
        <begin position="43"/>
        <end position="70"/>
    </location>
</feature>
<feature type="transmembrane region" description="Helical" evidence="9">
    <location>
        <begin position="213"/>
        <end position="238"/>
    </location>
</feature>
<evidence type="ECO:0000256" key="4">
    <source>
        <dbReference type="ARBA" id="ARBA00022692"/>
    </source>
</evidence>